<dbReference type="STRING" id="115433.SAMN05421835_123100"/>
<evidence type="ECO:0000256" key="1">
    <source>
        <dbReference type="SAM" id="MobiDB-lite"/>
    </source>
</evidence>
<keyword evidence="5" id="KW-1185">Reference proteome</keyword>
<evidence type="ECO:0000256" key="3">
    <source>
        <dbReference type="SAM" id="SignalP"/>
    </source>
</evidence>
<organism evidence="4 5">
    <name type="scientific">Amycolatopsis sacchari</name>
    <dbReference type="NCBI Taxonomy" id="115433"/>
    <lineage>
        <taxon>Bacteria</taxon>
        <taxon>Bacillati</taxon>
        <taxon>Actinomycetota</taxon>
        <taxon>Actinomycetes</taxon>
        <taxon>Pseudonocardiales</taxon>
        <taxon>Pseudonocardiaceae</taxon>
        <taxon>Amycolatopsis</taxon>
    </lineage>
</organism>
<feature type="compositionally biased region" description="Low complexity" evidence="1">
    <location>
        <begin position="529"/>
        <end position="541"/>
    </location>
</feature>
<feature type="transmembrane region" description="Helical" evidence="2">
    <location>
        <begin position="282"/>
        <end position="301"/>
    </location>
</feature>
<dbReference type="AlphaFoldDB" id="A0A1I4AAI7"/>
<keyword evidence="2" id="KW-0472">Membrane</keyword>
<feature type="signal peptide" evidence="3">
    <location>
        <begin position="1"/>
        <end position="20"/>
    </location>
</feature>
<feature type="transmembrane region" description="Helical" evidence="2">
    <location>
        <begin position="200"/>
        <end position="222"/>
    </location>
</feature>
<evidence type="ECO:0000256" key="2">
    <source>
        <dbReference type="SAM" id="Phobius"/>
    </source>
</evidence>
<sequence length="669" mass="71808">MLLVSLVVVLGIVAAVTARAQPAPPNPCIGPNPPLACAPASPPVLTPTPTPDPCPPDSPVSFCHLPSKPTAPPSGCVGEGCIPQPSATPPPQTNGPAPDNGTSGDSDCSLWSPSSWPGCLNNLLTSFFRGVVIDALNPLLDLLSKTLLTTPTPDQLPRIGELWNSSWEILLAVYGMLVLIAGILLMGYETLQTRTSVKEIAPRIVVGFLAGALSLWVCTKAIDMANALAKAVVADGVESDAGETLKNLIVSPLNGGFFVIFIGIALVGVLVALLVSYIVRVALTLLLVAGAPLALMFHALPQTEGIARTWWKAVGACLAIQVVQSLTLITALRVFLAPGGFTIFGPTVSGLVNLLIALAILYILYKIPFWLLSSLRVSNGRSLVGSVARTWLAYKTFGLLKSGTPQTGTSRHGHGKGPADAQSSSAPWTRPVAAARRWRQQRADRWIRPEPGMLPLPLPLRLRRPTQPVSPSRRSLADKLNDPNRVMPYQRPADPRDPALFGRRGGINKDARPPRRVEGALIPPEPGMLPLTLRPNLPTRPYRANPGRRSLADDLAQPRRPSTSPRDPGLLLRNGRINPSARPPQRLDRPLIPPEPGMLPLTLRQPKSPPQTRATEERRRPHVAPRQPALFNERGKPTRSALPLRRVAAPLNLPKLNPPRPSTRPDDAS</sequence>
<evidence type="ECO:0008006" key="6">
    <source>
        <dbReference type="Google" id="ProtNLM"/>
    </source>
</evidence>
<keyword evidence="2" id="KW-0812">Transmembrane</keyword>
<evidence type="ECO:0000313" key="5">
    <source>
        <dbReference type="Proteomes" id="UP000199025"/>
    </source>
</evidence>
<feature type="region of interest" description="Disordered" evidence="1">
    <location>
        <begin position="74"/>
        <end position="109"/>
    </location>
</feature>
<dbReference type="Proteomes" id="UP000199025">
    <property type="component" value="Unassembled WGS sequence"/>
</dbReference>
<feature type="transmembrane region" description="Helical" evidence="2">
    <location>
        <begin position="255"/>
        <end position="275"/>
    </location>
</feature>
<keyword evidence="2" id="KW-1133">Transmembrane helix</keyword>
<feature type="transmembrane region" description="Helical" evidence="2">
    <location>
        <begin position="343"/>
        <end position="365"/>
    </location>
</feature>
<accession>A0A1I4AAI7</accession>
<feature type="transmembrane region" description="Helical" evidence="2">
    <location>
        <begin position="313"/>
        <end position="336"/>
    </location>
</feature>
<dbReference type="Pfam" id="PF19590">
    <property type="entry name" value="TrbL_3"/>
    <property type="match status" value="1"/>
</dbReference>
<feature type="compositionally biased region" description="Polar residues" evidence="1">
    <location>
        <begin position="100"/>
        <end position="109"/>
    </location>
</feature>
<reference evidence="4 5" key="1">
    <citation type="submission" date="2016-10" db="EMBL/GenBank/DDBJ databases">
        <authorList>
            <person name="de Groot N.N."/>
        </authorList>
    </citation>
    <scope>NUCLEOTIDE SEQUENCE [LARGE SCALE GENOMIC DNA]</scope>
    <source>
        <strain evidence="4 5">DSM 44468</strain>
    </source>
</reference>
<dbReference type="EMBL" id="FORP01000023">
    <property type="protein sequence ID" value="SFK53408.1"/>
    <property type="molecule type" value="Genomic_DNA"/>
</dbReference>
<proteinExistence type="predicted"/>
<feature type="compositionally biased region" description="Basic and acidic residues" evidence="1">
    <location>
        <begin position="507"/>
        <end position="518"/>
    </location>
</feature>
<feature type="region of interest" description="Disordered" evidence="1">
    <location>
        <begin position="404"/>
        <end position="434"/>
    </location>
</feature>
<keyword evidence="3" id="KW-0732">Signal</keyword>
<feature type="region of interest" description="Disordered" evidence="1">
    <location>
        <begin position="457"/>
        <end position="669"/>
    </location>
</feature>
<gene>
    <name evidence="4" type="ORF">SAMN05421835_123100</name>
</gene>
<feature type="transmembrane region" description="Helical" evidence="2">
    <location>
        <begin position="167"/>
        <end position="188"/>
    </location>
</feature>
<feature type="chain" id="PRO_5011453258" description="TrbL/VirB6 plasmid conjugal transfer protein" evidence="3">
    <location>
        <begin position="21"/>
        <end position="669"/>
    </location>
</feature>
<evidence type="ECO:0000313" key="4">
    <source>
        <dbReference type="EMBL" id="SFK53408.1"/>
    </source>
</evidence>
<name>A0A1I4AAI7_9PSEU</name>
<protein>
    <recommendedName>
        <fullName evidence="6">TrbL/VirB6 plasmid conjugal transfer protein</fullName>
    </recommendedName>
</protein>
<dbReference type="InterPro" id="IPR045782">
    <property type="entry name" value="TrbL_3"/>
</dbReference>